<dbReference type="Pfam" id="PF04542">
    <property type="entry name" value="Sigma70_r2"/>
    <property type="match status" value="1"/>
</dbReference>
<dbReference type="InterPro" id="IPR036388">
    <property type="entry name" value="WH-like_DNA-bd_sf"/>
</dbReference>
<evidence type="ECO:0000256" key="2">
    <source>
        <dbReference type="ARBA" id="ARBA00023015"/>
    </source>
</evidence>
<dbReference type="Gene3D" id="1.10.10.10">
    <property type="entry name" value="Winged helix-like DNA-binding domain superfamily/Winged helix DNA-binding domain"/>
    <property type="match status" value="1"/>
</dbReference>
<dbReference type="STRING" id="402596.SAMN04489844_1427"/>
<dbReference type="InterPro" id="IPR013249">
    <property type="entry name" value="RNA_pol_sigma70_r4_t2"/>
</dbReference>
<keyword evidence="9" id="KW-1185">Reference proteome</keyword>
<dbReference type="CDD" id="cd06171">
    <property type="entry name" value="Sigma70_r4"/>
    <property type="match status" value="1"/>
</dbReference>
<dbReference type="SUPFAM" id="SSF88946">
    <property type="entry name" value="Sigma2 domain of RNA polymerase sigma factors"/>
    <property type="match status" value="1"/>
</dbReference>
<dbReference type="InterPro" id="IPR013325">
    <property type="entry name" value="RNA_pol_sigma_r2"/>
</dbReference>
<dbReference type="InterPro" id="IPR014325">
    <property type="entry name" value="RNA_pol_sigma-E_actinobac"/>
</dbReference>
<evidence type="ECO:0000256" key="1">
    <source>
        <dbReference type="ARBA" id="ARBA00010641"/>
    </source>
</evidence>
<keyword evidence="4" id="KW-0238">DNA-binding</keyword>
<keyword evidence="3" id="KW-0731">Sigma factor</keyword>
<dbReference type="GO" id="GO:0006352">
    <property type="term" value="P:DNA-templated transcription initiation"/>
    <property type="evidence" value="ECO:0007669"/>
    <property type="project" value="InterPro"/>
</dbReference>
<dbReference type="AlphaFoldDB" id="A0A1H4NRE2"/>
<dbReference type="GO" id="GO:0003677">
    <property type="term" value="F:DNA binding"/>
    <property type="evidence" value="ECO:0007669"/>
    <property type="project" value="UniProtKB-KW"/>
</dbReference>
<keyword evidence="5" id="KW-0804">Transcription</keyword>
<dbReference type="InterPro" id="IPR007627">
    <property type="entry name" value="RNA_pol_sigma70_r2"/>
</dbReference>
<comment type="similarity">
    <text evidence="1">Belongs to the sigma-70 factor family. ECF subfamily.</text>
</comment>
<organism evidence="8 9">
    <name type="scientific">Nocardioides exalbidus</name>
    <dbReference type="NCBI Taxonomy" id="402596"/>
    <lineage>
        <taxon>Bacteria</taxon>
        <taxon>Bacillati</taxon>
        <taxon>Actinomycetota</taxon>
        <taxon>Actinomycetes</taxon>
        <taxon>Propionibacteriales</taxon>
        <taxon>Nocardioidaceae</taxon>
        <taxon>Nocardioides</taxon>
    </lineage>
</organism>
<evidence type="ECO:0000313" key="9">
    <source>
        <dbReference type="Proteomes" id="UP000198742"/>
    </source>
</evidence>
<dbReference type="SUPFAM" id="SSF88659">
    <property type="entry name" value="Sigma3 and sigma4 domains of RNA polymerase sigma factors"/>
    <property type="match status" value="1"/>
</dbReference>
<dbReference type="GO" id="GO:0016987">
    <property type="term" value="F:sigma factor activity"/>
    <property type="evidence" value="ECO:0007669"/>
    <property type="project" value="UniProtKB-KW"/>
</dbReference>
<keyword evidence="2" id="KW-0805">Transcription regulation</keyword>
<dbReference type="EMBL" id="FNRT01000002">
    <property type="protein sequence ID" value="SEB97202.1"/>
    <property type="molecule type" value="Genomic_DNA"/>
</dbReference>
<dbReference type="InterPro" id="IPR013324">
    <property type="entry name" value="RNA_pol_sigma_r3/r4-like"/>
</dbReference>
<proteinExistence type="inferred from homology"/>
<evidence type="ECO:0000259" key="7">
    <source>
        <dbReference type="Pfam" id="PF08281"/>
    </source>
</evidence>
<feature type="domain" description="RNA polymerase sigma-70 region 2" evidence="6">
    <location>
        <begin position="12"/>
        <end position="77"/>
    </location>
</feature>
<dbReference type="PANTHER" id="PTHR43133:SF50">
    <property type="entry name" value="ECF RNA POLYMERASE SIGMA FACTOR SIGM"/>
    <property type="match status" value="1"/>
</dbReference>
<dbReference type="Gene3D" id="1.10.1740.10">
    <property type="match status" value="1"/>
</dbReference>
<dbReference type="Proteomes" id="UP000198742">
    <property type="component" value="Unassembled WGS sequence"/>
</dbReference>
<evidence type="ECO:0000256" key="4">
    <source>
        <dbReference type="ARBA" id="ARBA00023125"/>
    </source>
</evidence>
<reference evidence="9" key="1">
    <citation type="submission" date="2016-10" db="EMBL/GenBank/DDBJ databases">
        <authorList>
            <person name="Varghese N."/>
            <person name="Submissions S."/>
        </authorList>
    </citation>
    <scope>NUCLEOTIDE SEQUENCE [LARGE SCALE GENOMIC DNA]</scope>
    <source>
        <strain evidence="9">DSM 22017</strain>
    </source>
</reference>
<dbReference type="NCBIfam" id="TIGR02937">
    <property type="entry name" value="sigma70-ECF"/>
    <property type="match status" value="1"/>
</dbReference>
<evidence type="ECO:0000256" key="3">
    <source>
        <dbReference type="ARBA" id="ARBA00023082"/>
    </source>
</evidence>
<feature type="domain" description="RNA polymerase sigma factor 70 region 4 type 2" evidence="7">
    <location>
        <begin position="104"/>
        <end position="155"/>
    </location>
</feature>
<evidence type="ECO:0000256" key="5">
    <source>
        <dbReference type="ARBA" id="ARBA00023163"/>
    </source>
</evidence>
<dbReference type="InterPro" id="IPR014284">
    <property type="entry name" value="RNA_pol_sigma-70_dom"/>
</dbReference>
<evidence type="ECO:0000313" key="8">
    <source>
        <dbReference type="EMBL" id="SEB97202.1"/>
    </source>
</evidence>
<gene>
    <name evidence="8" type="ORF">SAMN04489844_1427</name>
</gene>
<dbReference type="Pfam" id="PF08281">
    <property type="entry name" value="Sigma70_r4_2"/>
    <property type="match status" value="1"/>
</dbReference>
<dbReference type="RefSeq" id="WP_245734581.1">
    <property type="nucleotide sequence ID" value="NZ_FNRT01000002.1"/>
</dbReference>
<accession>A0A1H4NRE2</accession>
<sequence length="166" mass="18743">MSAADETYVEFVTARQAALRRIAYAVCRDDARAEDVLQEALVKLYLAWSRVQGTGREEAYVRRIIVNADLDQRRRPWHRRRSSVPLELVDGPARSGASAEDRIELLAELRRLPPMQRRTVVLRYWLGFSVEDTAAELGITEGTVKSHASRGLAALRARVEMPLDVG</sequence>
<dbReference type="PANTHER" id="PTHR43133">
    <property type="entry name" value="RNA POLYMERASE ECF-TYPE SIGMA FACTO"/>
    <property type="match status" value="1"/>
</dbReference>
<dbReference type="NCBIfam" id="TIGR02983">
    <property type="entry name" value="SigE-fam_strep"/>
    <property type="match status" value="1"/>
</dbReference>
<dbReference type="InterPro" id="IPR039425">
    <property type="entry name" value="RNA_pol_sigma-70-like"/>
</dbReference>
<protein>
    <submittedName>
        <fullName evidence="8">RNA polymerase sigma-70 factor, sigma-E family</fullName>
    </submittedName>
</protein>
<name>A0A1H4NRE2_9ACTN</name>
<evidence type="ECO:0000259" key="6">
    <source>
        <dbReference type="Pfam" id="PF04542"/>
    </source>
</evidence>